<proteinExistence type="predicted"/>
<dbReference type="SUPFAM" id="SSF55961">
    <property type="entry name" value="Bet v1-like"/>
    <property type="match status" value="1"/>
</dbReference>
<reference evidence="1" key="1">
    <citation type="submission" date="2020-09" db="EMBL/GenBank/DDBJ databases">
        <title>Genome seq and assembly of Tianweitania sp.</title>
        <authorList>
            <person name="Chhetri G."/>
        </authorList>
    </citation>
    <scope>NUCLEOTIDE SEQUENCE</scope>
    <source>
        <strain evidence="1">Rool2</strain>
    </source>
</reference>
<dbReference type="Proteomes" id="UP000643405">
    <property type="component" value="Unassembled WGS sequence"/>
</dbReference>
<organism evidence="1 2">
    <name type="scientific">Oryzicola mucosus</name>
    <dbReference type="NCBI Taxonomy" id="2767425"/>
    <lineage>
        <taxon>Bacteria</taxon>
        <taxon>Pseudomonadati</taxon>
        <taxon>Pseudomonadota</taxon>
        <taxon>Alphaproteobacteria</taxon>
        <taxon>Hyphomicrobiales</taxon>
        <taxon>Phyllobacteriaceae</taxon>
        <taxon>Oryzicola</taxon>
    </lineage>
</organism>
<dbReference type="InterPro" id="IPR023393">
    <property type="entry name" value="START-like_dom_sf"/>
</dbReference>
<dbReference type="AlphaFoldDB" id="A0A8J6U7I4"/>
<dbReference type="EMBL" id="JACVVX010000002">
    <property type="protein sequence ID" value="MBD0414852.1"/>
    <property type="molecule type" value="Genomic_DNA"/>
</dbReference>
<protein>
    <submittedName>
        <fullName evidence="1">SRPBCC domain-containing protein</fullName>
    </submittedName>
</protein>
<evidence type="ECO:0000313" key="1">
    <source>
        <dbReference type="EMBL" id="MBD0414852.1"/>
    </source>
</evidence>
<accession>A0A8J6U7I4</accession>
<dbReference type="RefSeq" id="WP_188164265.1">
    <property type="nucleotide sequence ID" value="NZ_JACVVX010000002.1"/>
</dbReference>
<evidence type="ECO:0000313" key="2">
    <source>
        <dbReference type="Proteomes" id="UP000643405"/>
    </source>
</evidence>
<dbReference type="CDD" id="cd07814">
    <property type="entry name" value="SRPBCC_CalC_Aha1-like"/>
    <property type="match status" value="1"/>
</dbReference>
<keyword evidence="2" id="KW-1185">Reference proteome</keyword>
<name>A0A8J6U7I4_9HYPH</name>
<dbReference type="Gene3D" id="3.30.530.20">
    <property type="match status" value="2"/>
</dbReference>
<sequence length="113" mass="12725">MTDRAGDAQQTFEYELDAPPAKVWRAVTIPEYREHWLPNKVLADQAPLSIVPGEMVRYALRDEDAPFRESEVTFELSPADDGGTLFRIIHRMALPERLEAANSNSPPAMMRAA</sequence>
<gene>
    <name evidence="1" type="ORF">ICI42_09320</name>
</gene>
<comment type="caution">
    <text evidence="1">The sequence shown here is derived from an EMBL/GenBank/DDBJ whole genome shotgun (WGS) entry which is preliminary data.</text>
</comment>